<dbReference type="EMBL" id="QJKH01000022">
    <property type="protein sequence ID" value="PXX74629.1"/>
    <property type="molecule type" value="Genomic_DNA"/>
</dbReference>
<keyword evidence="2" id="KW-1185">Reference proteome</keyword>
<evidence type="ECO:0000313" key="2">
    <source>
        <dbReference type="Proteomes" id="UP000247612"/>
    </source>
</evidence>
<accession>A0A318KRQ5</accession>
<name>A0A318KRQ5_9FIRM</name>
<dbReference type="AlphaFoldDB" id="A0A318KRQ5"/>
<proteinExistence type="predicted"/>
<organism evidence="1 2">
    <name type="scientific">Dielma fastidiosa</name>
    <dbReference type="NCBI Taxonomy" id="1034346"/>
    <lineage>
        <taxon>Bacteria</taxon>
        <taxon>Bacillati</taxon>
        <taxon>Bacillota</taxon>
        <taxon>Erysipelotrichia</taxon>
        <taxon>Erysipelotrichales</taxon>
        <taxon>Erysipelotrichaceae</taxon>
        <taxon>Dielma</taxon>
    </lineage>
</organism>
<dbReference type="STRING" id="1034346.GCA_000313565_02619"/>
<protein>
    <submittedName>
        <fullName evidence="1">Uncharacterized protein</fullName>
    </submittedName>
</protein>
<sequence length="71" mass="8781">MITFLGFLDRQKLRYNKALFVSDPMYRAKIINQHLRKFKVYCNQHPEANNDLKIYEDEVWEYERKLGINKW</sequence>
<evidence type="ECO:0000313" key="1">
    <source>
        <dbReference type="EMBL" id="PXX74629.1"/>
    </source>
</evidence>
<reference evidence="1 2" key="1">
    <citation type="submission" date="2018-05" db="EMBL/GenBank/DDBJ databases">
        <title>Genomic Encyclopedia of Type Strains, Phase IV (KMG-IV): sequencing the most valuable type-strain genomes for metagenomic binning, comparative biology and taxonomic classification.</title>
        <authorList>
            <person name="Goeker M."/>
        </authorList>
    </citation>
    <scope>NUCLEOTIDE SEQUENCE [LARGE SCALE GENOMIC DNA]</scope>
    <source>
        <strain evidence="1 2">JC118</strain>
    </source>
</reference>
<gene>
    <name evidence="1" type="ORF">DES51_12215</name>
</gene>
<dbReference type="Proteomes" id="UP000247612">
    <property type="component" value="Unassembled WGS sequence"/>
</dbReference>
<comment type="caution">
    <text evidence="1">The sequence shown here is derived from an EMBL/GenBank/DDBJ whole genome shotgun (WGS) entry which is preliminary data.</text>
</comment>